<dbReference type="Proteomes" id="UP000238642">
    <property type="component" value="Unassembled WGS sequence"/>
</dbReference>
<evidence type="ECO:0000256" key="1">
    <source>
        <dbReference type="SAM" id="Phobius"/>
    </source>
</evidence>
<evidence type="ECO:0000313" key="2">
    <source>
        <dbReference type="EMBL" id="PRD55831.1"/>
    </source>
</evidence>
<keyword evidence="1" id="KW-1133">Transmembrane helix</keyword>
<feature type="transmembrane region" description="Helical" evidence="1">
    <location>
        <begin position="6"/>
        <end position="22"/>
    </location>
</feature>
<keyword evidence="1" id="KW-0472">Membrane</keyword>
<evidence type="ECO:0000313" key="3">
    <source>
        <dbReference type="Proteomes" id="UP000238642"/>
    </source>
</evidence>
<dbReference type="EMBL" id="PVBS01000001">
    <property type="protein sequence ID" value="PRD55831.1"/>
    <property type="molecule type" value="Genomic_DNA"/>
</dbReference>
<dbReference type="OrthoDB" id="714338at2"/>
<organism evidence="2 3">
    <name type="scientific">Sphingobacterium gobiense</name>
    <dbReference type="NCBI Taxonomy" id="1382456"/>
    <lineage>
        <taxon>Bacteria</taxon>
        <taxon>Pseudomonadati</taxon>
        <taxon>Bacteroidota</taxon>
        <taxon>Sphingobacteriia</taxon>
        <taxon>Sphingobacteriales</taxon>
        <taxon>Sphingobacteriaceae</taxon>
        <taxon>Sphingobacterium</taxon>
    </lineage>
</organism>
<name>A0A2S9JRR5_9SPHI</name>
<proteinExistence type="predicted"/>
<sequence>METVTQYAIIILIFILALVFMAKRFMPSKNKQPGCNKGCGCGMTDVKKIKYSYYDKK</sequence>
<keyword evidence="1" id="KW-0812">Transmembrane</keyword>
<comment type="caution">
    <text evidence="2">The sequence shown here is derived from an EMBL/GenBank/DDBJ whole genome shotgun (WGS) entry which is preliminary data.</text>
</comment>
<keyword evidence="3" id="KW-1185">Reference proteome</keyword>
<dbReference type="AlphaFoldDB" id="A0A2S9JRR5"/>
<accession>A0A2S9JRR5</accession>
<gene>
    <name evidence="2" type="ORF">C5749_00620</name>
</gene>
<reference evidence="2 3" key="1">
    <citation type="submission" date="2018-02" db="EMBL/GenBank/DDBJ databases">
        <title>The draft genome of Sphingobacterium gobiense H7.</title>
        <authorList>
            <person name="Li L."/>
            <person name="Liu L."/>
            <person name="Zhang X."/>
            <person name="Wang T."/>
            <person name="Liang L."/>
        </authorList>
    </citation>
    <scope>NUCLEOTIDE SEQUENCE [LARGE SCALE GENOMIC DNA]</scope>
    <source>
        <strain evidence="2 3">ACCC 05757</strain>
    </source>
</reference>
<protein>
    <submittedName>
        <fullName evidence="2">FeoB-associated Cys-rich membrane protein</fullName>
    </submittedName>
</protein>